<dbReference type="PANTHER" id="PTHR31569">
    <property type="entry name" value="SWIM-TYPE DOMAIN-CONTAINING PROTEIN"/>
    <property type="match status" value="1"/>
</dbReference>
<keyword evidence="2 4" id="KW-0863">Zinc-finger</keyword>
<evidence type="ECO:0000259" key="5">
    <source>
        <dbReference type="PROSITE" id="PS50966"/>
    </source>
</evidence>
<evidence type="ECO:0000313" key="7">
    <source>
        <dbReference type="Proteomes" id="UP001497525"/>
    </source>
</evidence>
<dbReference type="InterPro" id="IPR007527">
    <property type="entry name" value="Znf_SWIM"/>
</dbReference>
<evidence type="ECO:0000313" key="6">
    <source>
        <dbReference type="EMBL" id="CAL5136236.1"/>
    </source>
</evidence>
<evidence type="ECO:0000256" key="1">
    <source>
        <dbReference type="ARBA" id="ARBA00022723"/>
    </source>
</evidence>
<dbReference type="Pfam" id="PF04434">
    <property type="entry name" value="SWIM"/>
    <property type="match status" value="1"/>
</dbReference>
<dbReference type="PANTHER" id="PTHR31569:SF4">
    <property type="entry name" value="SWIM-TYPE DOMAIN-CONTAINING PROTEIN"/>
    <property type="match status" value="1"/>
</dbReference>
<organism evidence="6 7">
    <name type="scientific">Calicophoron daubneyi</name>
    <name type="common">Rumen fluke</name>
    <name type="synonym">Paramphistomum daubneyi</name>
    <dbReference type="NCBI Taxonomy" id="300641"/>
    <lineage>
        <taxon>Eukaryota</taxon>
        <taxon>Metazoa</taxon>
        <taxon>Spiralia</taxon>
        <taxon>Lophotrochozoa</taxon>
        <taxon>Platyhelminthes</taxon>
        <taxon>Trematoda</taxon>
        <taxon>Digenea</taxon>
        <taxon>Plagiorchiida</taxon>
        <taxon>Pronocephalata</taxon>
        <taxon>Paramphistomoidea</taxon>
        <taxon>Paramphistomidae</taxon>
        <taxon>Calicophoron</taxon>
    </lineage>
</organism>
<dbReference type="GO" id="GO:0008270">
    <property type="term" value="F:zinc ion binding"/>
    <property type="evidence" value="ECO:0007669"/>
    <property type="project" value="UniProtKB-KW"/>
</dbReference>
<reference evidence="6" key="1">
    <citation type="submission" date="2024-06" db="EMBL/GenBank/DDBJ databases">
        <authorList>
            <person name="Liu X."/>
            <person name="Lenzi L."/>
            <person name="Haldenby T S."/>
            <person name="Uol C."/>
        </authorList>
    </citation>
    <scope>NUCLEOTIDE SEQUENCE</scope>
</reference>
<sequence length="453" mass="52333">MVHNHAVDPRVMVLHPEFRILTEKERQEVAPFLMENCRTDRIKSFIQRRFGKRAISMDVCNLRRKYAAGGLPQNNWNELADYFRANGRVYVVGNLPNMTVFCFSTNGQIELLNRYPEVVGIDVTYRTTREGWYLCELLVVDGLGHGRAVLFAFMSSESSAQYVHVLRALRAMLNEGRVPCTFVVDKCTACMEAIREVFPMAETVICKFHVLRAVRRKAKGDDGICMWFRSLLDADSEEEINESLTALQRFSPAFYIYLERCWLSIKEKWCTYYMRALTYGCTTNNRVESAHRWLKQYFEHRYPLFKAVKLLWLYAQNIVSNHNDAVALSLLKYKDYGVSQQEQDLLNRMTTFAADVVYRAMNDSAVEKAGQISGSTVCTVNSVTGRVSTVDILQWTCDCHLFFAYRLPCPHIIAAAHSISYRVDVLPLRMRWLRSNSTHAHILSDNTEIFPIR</sequence>
<dbReference type="Proteomes" id="UP001497525">
    <property type="component" value="Unassembled WGS sequence"/>
</dbReference>
<dbReference type="SMART" id="SM00575">
    <property type="entry name" value="ZnF_PMZ"/>
    <property type="match status" value="1"/>
</dbReference>
<dbReference type="InterPro" id="IPR052579">
    <property type="entry name" value="Zinc_finger_SWIM"/>
</dbReference>
<comment type="caution">
    <text evidence="6">The sequence shown here is derived from an EMBL/GenBank/DDBJ whole genome shotgun (WGS) entry which is preliminary data.</text>
</comment>
<evidence type="ECO:0000256" key="2">
    <source>
        <dbReference type="ARBA" id="ARBA00022771"/>
    </source>
</evidence>
<dbReference type="PROSITE" id="PS50966">
    <property type="entry name" value="ZF_SWIM"/>
    <property type="match status" value="1"/>
</dbReference>
<keyword evidence="3" id="KW-0862">Zinc</keyword>
<evidence type="ECO:0000256" key="3">
    <source>
        <dbReference type="ARBA" id="ARBA00022833"/>
    </source>
</evidence>
<dbReference type="InterPro" id="IPR048324">
    <property type="entry name" value="ZSWIM1-3_RNaseH-like"/>
</dbReference>
<accession>A0AAV2TH72</accession>
<dbReference type="Pfam" id="PF21056">
    <property type="entry name" value="ZSWIM1-3_RNaseH-like"/>
    <property type="match status" value="1"/>
</dbReference>
<name>A0AAV2TH72_CALDB</name>
<gene>
    <name evidence="6" type="ORF">CDAUBV1_LOCUS10307</name>
</gene>
<proteinExistence type="predicted"/>
<dbReference type="InterPro" id="IPR006564">
    <property type="entry name" value="Znf_PMZ"/>
</dbReference>
<feature type="domain" description="SWIM-type" evidence="5">
    <location>
        <begin position="388"/>
        <end position="420"/>
    </location>
</feature>
<keyword evidence="1" id="KW-0479">Metal-binding</keyword>
<dbReference type="AlphaFoldDB" id="A0AAV2TH72"/>
<evidence type="ECO:0000256" key="4">
    <source>
        <dbReference type="PROSITE-ProRule" id="PRU00325"/>
    </source>
</evidence>
<dbReference type="EMBL" id="CAXLJL010000290">
    <property type="protein sequence ID" value="CAL5136236.1"/>
    <property type="molecule type" value="Genomic_DNA"/>
</dbReference>
<protein>
    <recommendedName>
        <fullName evidence="5">SWIM-type domain-containing protein</fullName>
    </recommendedName>
</protein>